<evidence type="ECO:0000313" key="3">
    <source>
        <dbReference type="Ensembl" id="ENSNFUP00015030424.1"/>
    </source>
</evidence>
<evidence type="ECO:0000313" key="4">
    <source>
        <dbReference type="Proteomes" id="UP000694548"/>
    </source>
</evidence>
<evidence type="ECO:0000256" key="1">
    <source>
        <dbReference type="ARBA" id="ARBA00023319"/>
    </source>
</evidence>
<protein>
    <recommendedName>
        <fullName evidence="2">Ig-like domain-containing protein</fullName>
    </recommendedName>
</protein>
<feature type="domain" description="Ig-like" evidence="2">
    <location>
        <begin position="109"/>
        <end position="205"/>
    </location>
</feature>
<feature type="domain" description="Ig-like" evidence="2">
    <location>
        <begin position="293"/>
        <end position="381"/>
    </location>
</feature>
<dbReference type="InterPro" id="IPR003597">
    <property type="entry name" value="Ig_C1-set"/>
</dbReference>
<dbReference type="FunFam" id="2.60.40.10:FF:002350">
    <property type="entry name" value="Immunoglobulin heavy variable 1-4"/>
    <property type="match status" value="1"/>
</dbReference>
<dbReference type="CDD" id="cd00098">
    <property type="entry name" value="IgC1"/>
    <property type="match status" value="1"/>
</dbReference>
<dbReference type="Proteomes" id="UP000694548">
    <property type="component" value="Unassembled WGS sequence"/>
</dbReference>
<sequence length="403" mass="44320">MHVSLFSETSKPPVVFPLVPCGSGGSDTVTLGCLATGFTPSPLTFTWKLDNTALTDVITYPSMQKGSEYMGITQVRVRRADWDAKKQFQCVANNAAGESTGQVVKVVSPNITLYPVWDDKQVKLICTLSGYFPKTLTVEWLMDYQKLAGVQPTERSLQSAEGEETSYSLTSEIEPRMEKWIIGSHFTCKAVHNQTENKNKSCGLTLVSSAVPRNNPPPIHVETPSFKTVMTNPDVEATCFIHNVGDVMLTWLMDDREPLKDKVVQKTNATSTISTLTVASSVWRTLDILKLSPSVELVVVPGEESGRQRLLCSGWGFNPQIKWLSGSQQLSPLLSETSMDTNGRVAVTSQLTVPQKEWKTGKVFTCEVSDGSLNKINKHISVCSGKAPAKQTLFTHKSDKIKN</sequence>
<accession>A0A8C6M915</accession>
<evidence type="ECO:0000259" key="2">
    <source>
        <dbReference type="PROSITE" id="PS50835"/>
    </source>
</evidence>
<keyword evidence="1" id="KW-0393">Immunoglobulin domain</keyword>
<dbReference type="CDD" id="cd21819">
    <property type="entry name" value="IgC1_CH1_IgM"/>
    <property type="match status" value="1"/>
</dbReference>
<dbReference type="InterPro" id="IPR050380">
    <property type="entry name" value="Immune_Resp_Modulators"/>
</dbReference>
<name>A0A8C6M915_NOTFU</name>
<dbReference type="GeneTree" id="ENSGT00940000161491"/>
<organism evidence="3 4">
    <name type="scientific">Nothobranchius furzeri</name>
    <name type="common">Turquoise killifish</name>
    <dbReference type="NCBI Taxonomy" id="105023"/>
    <lineage>
        <taxon>Eukaryota</taxon>
        <taxon>Metazoa</taxon>
        <taxon>Chordata</taxon>
        <taxon>Craniata</taxon>
        <taxon>Vertebrata</taxon>
        <taxon>Euteleostomi</taxon>
        <taxon>Actinopterygii</taxon>
        <taxon>Neopterygii</taxon>
        <taxon>Teleostei</taxon>
        <taxon>Neoteleostei</taxon>
        <taxon>Acanthomorphata</taxon>
        <taxon>Ovalentaria</taxon>
        <taxon>Atherinomorphae</taxon>
        <taxon>Cyprinodontiformes</taxon>
        <taxon>Nothobranchiidae</taxon>
        <taxon>Nothobranchius</taxon>
    </lineage>
</organism>
<dbReference type="InterPro" id="IPR013783">
    <property type="entry name" value="Ig-like_fold"/>
</dbReference>
<dbReference type="InterPro" id="IPR007110">
    <property type="entry name" value="Ig-like_dom"/>
</dbReference>
<dbReference type="SUPFAM" id="SSF48726">
    <property type="entry name" value="Immunoglobulin"/>
    <property type="match status" value="4"/>
</dbReference>
<dbReference type="InterPro" id="IPR036179">
    <property type="entry name" value="Ig-like_dom_sf"/>
</dbReference>
<reference evidence="3" key="1">
    <citation type="submission" date="2025-08" db="UniProtKB">
        <authorList>
            <consortium name="Ensembl"/>
        </authorList>
    </citation>
    <scope>IDENTIFICATION</scope>
</reference>
<dbReference type="Pfam" id="PF07654">
    <property type="entry name" value="C1-set"/>
    <property type="match status" value="3"/>
</dbReference>
<dbReference type="PANTHER" id="PTHR23411">
    <property type="entry name" value="TAPASIN"/>
    <property type="match status" value="1"/>
</dbReference>
<dbReference type="PROSITE" id="PS50835">
    <property type="entry name" value="IG_LIKE"/>
    <property type="match status" value="3"/>
</dbReference>
<feature type="domain" description="Ig-like" evidence="2">
    <location>
        <begin position="13"/>
        <end position="108"/>
    </location>
</feature>
<keyword evidence="4" id="KW-1185">Reference proteome</keyword>
<dbReference type="AlphaFoldDB" id="A0A8C6M915"/>
<reference evidence="3" key="2">
    <citation type="submission" date="2025-09" db="UniProtKB">
        <authorList>
            <consortium name="Ensembl"/>
        </authorList>
    </citation>
    <scope>IDENTIFICATION</scope>
</reference>
<proteinExistence type="predicted"/>
<dbReference type="Ensembl" id="ENSNFUT00015031791.1">
    <property type="protein sequence ID" value="ENSNFUP00015030424.1"/>
    <property type="gene ID" value="ENSNFUG00015014834.1"/>
</dbReference>
<dbReference type="Gene3D" id="2.60.40.10">
    <property type="entry name" value="Immunoglobulins"/>
    <property type="match status" value="3"/>
</dbReference>
<dbReference type="SMART" id="SM00407">
    <property type="entry name" value="IGc1"/>
    <property type="match status" value="3"/>
</dbReference>